<evidence type="ECO:0000256" key="7">
    <source>
        <dbReference type="ARBA" id="ARBA00023136"/>
    </source>
</evidence>
<evidence type="ECO:0000313" key="12">
    <source>
        <dbReference type="Proteomes" id="UP000773064"/>
    </source>
</evidence>
<evidence type="ECO:0000256" key="9">
    <source>
        <dbReference type="SAM" id="Phobius"/>
    </source>
</evidence>
<feature type="transmembrane region" description="Helical" evidence="9">
    <location>
        <begin position="434"/>
        <end position="452"/>
    </location>
</feature>
<proteinExistence type="inferred from homology"/>
<dbReference type="Pfam" id="PF03553">
    <property type="entry name" value="Na_H_antiporter"/>
    <property type="match status" value="1"/>
</dbReference>
<accession>A0ABS5UN25</accession>
<evidence type="ECO:0000256" key="3">
    <source>
        <dbReference type="ARBA" id="ARBA00022449"/>
    </source>
</evidence>
<name>A0ABS5UN25_9BIFI</name>
<sequence length="475" mass="48846">MLEAMVTVLFCAALFVSVAFGWSIVPALLFGLLLFVGYGLMRGTPLPAMLRHAGMTVRAAGTILVTFALIGILTSLWRASGTIAFIVVHSTTAIHAATVLPLTFLLCSGMSILTGSSFASMATMGTICMSLGLAMGASPMWLGGAILAGIYVGDRCSPVSTSALLVAQLTHTNLFDNIGRMIRTGLVPFVASCVVYAIVAITGVGGGGIDVTGTTGSPGSSHASDGIAPLFSSSFHLHWTTLVPAVLVILLALLRVDVRLTMSASIVASVAVCVGVQHMGWRNVLEVIVLGYHAADARVGALLDGGGILSMANVAAIVCISSAYAGVFAETHMLARAQCAIDALGHRIGATAATIATAACMAALACNQTLTIMLTHQLCAGVYGQDASEKAPSDGVDARSRQAIDLEDSAVVIAPMIPWSIAGAVPLSTIGAPTSSILVAVFLYLLPLTRLIRPTAGSRFRGAGNREPETHDIAQ</sequence>
<comment type="similarity">
    <text evidence="8">Belongs to the NhaC Na(+)/H(+) (TC 2.A.35) antiporter family.</text>
</comment>
<dbReference type="PANTHER" id="PTHR33451:SF3">
    <property type="entry name" value="MALATE-2H(+)_NA(+)-LACTATE ANTIPORTER"/>
    <property type="match status" value="1"/>
</dbReference>
<feature type="transmembrane region" description="Helical" evidence="9">
    <location>
        <begin position="261"/>
        <end position="281"/>
    </location>
</feature>
<keyword evidence="6 9" id="KW-1133">Transmembrane helix</keyword>
<dbReference type="PANTHER" id="PTHR33451">
    <property type="entry name" value="MALATE-2H(+)/NA(+)-LACTATE ANTIPORTER"/>
    <property type="match status" value="1"/>
</dbReference>
<protein>
    <submittedName>
        <fullName evidence="11">Sodium:proton antiporter</fullName>
    </submittedName>
</protein>
<comment type="subcellular location">
    <subcellularLocation>
        <location evidence="1">Cell membrane</location>
        <topology evidence="1">Multi-pass membrane protein</topology>
    </subcellularLocation>
</comment>
<keyword evidence="3" id="KW-0050">Antiport</keyword>
<evidence type="ECO:0000256" key="8">
    <source>
        <dbReference type="ARBA" id="ARBA00038435"/>
    </source>
</evidence>
<reference evidence="11 12" key="1">
    <citation type="journal article" date="2021" name="Environ. Microbiol.">
        <title>Genetic insights into the dark matter of the mammalian gut microbiota through targeted genome reconstruction.</title>
        <authorList>
            <person name="Lugli G.A."/>
            <person name="Alessandri G."/>
            <person name="Milani C."/>
            <person name="Viappiani A."/>
            <person name="Fontana F."/>
            <person name="Tarracchini C."/>
            <person name="Mancabelli L."/>
            <person name="Argentini C."/>
            <person name="Ruiz L."/>
            <person name="Margolles A."/>
            <person name="van Sinderen D."/>
            <person name="Turroni F."/>
            <person name="Ventura M."/>
        </authorList>
    </citation>
    <scope>NUCLEOTIDE SEQUENCE [LARGE SCALE GENOMIC DNA]</scope>
    <source>
        <strain evidence="11 12">MA2</strain>
    </source>
</reference>
<evidence type="ECO:0000259" key="10">
    <source>
        <dbReference type="Pfam" id="PF03553"/>
    </source>
</evidence>
<evidence type="ECO:0000256" key="6">
    <source>
        <dbReference type="ARBA" id="ARBA00022989"/>
    </source>
</evidence>
<feature type="transmembrane region" description="Helical" evidence="9">
    <location>
        <begin position="308"/>
        <end position="328"/>
    </location>
</feature>
<dbReference type="EMBL" id="JAFEJS010000002">
    <property type="protein sequence ID" value="MBT1172320.1"/>
    <property type="molecule type" value="Genomic_DNA"/>
</dbReference>
<feature type="transmembrane region" description="Helical" evidence="9">
    <location>
        <begin position="127"/>
        <end position="152"/>
    </location>
</feature>
<evidence type="ECO:0000256" key="2">
    <source>
        <dbReference type="ARBA" id="ARBA00022448"/>
    </source>
</evidence>
<organism evidence="11 12">
    <name type="scientific">Bifidobacterium santillanense</name>
    <dbReference type="NCBI Taxonomy" id="2809028"/>
    <lineage>
        <taxon>Bacteria</taxon>
        <taxon>Bacillati</taxon>
        <taxon>Actinomycetota</taxon>
        <taxon>Actinomycetes</taxon>
        <taxon>Bifidobacteriales</taxon>
        <taxon>Bifidobacteriaceae</taxon>
        <taxon>Bifidobacterium</taxon>
    </lineage>
</organism>
<feature type="transmembrane region" description="Helical" evidence="9">
    <location>
        <begin position="6"/>
        <end position="36"/>
    </location>
</feature>
<comment type="caution">
    <text evidence="11">The sequence shown here is derived from an EMBL/GenBank/DDBJ whole genome shotgun (WGS) entry which is preliminary data.</text>
</comment>
<dbReference type="InterPro" id="IPR018461">
    <property type="entry name" value="Na/H_Antiport_NhaC-like_C"/>
</dbReference>
<evidence type="ECO:0000256" key="5">
    <source>
        <dbReference type="ARBA" id="ARBA00022692"/>
    </source>
</evidence>
<evidence type="ECO:0000256" key="4">
    <source>
        <dbReference type="ARBA" id="ARBA00022475"/>
    </source>
</evidence>
<dbReference type="InterPro" id="IPR052180">
    <property type="entry name" value="NhaC_Na-H+_Antiporter"/>
</dbReference>
<keyword evidence="12" id="KW-1185">Reference proteome</keyword>
<feature type="domain" description="Na+/H+ antiporter NhaC-like C-terminal" evidence="10">
    <location>
        <begin position="149"/>
        <end position="449"/>
    </location>
</feature>
<feature type="transmembrane region" description="Helical" evidence="9">
    <location>
        <begin position="57"/>
        <end position="77"/>
    </location>
</feature>
<feature type="transmembrane region" description="Helical" evidence="9">
    <location>
        <begin position="83"/>
        <end position="106"/>
    </location>
</feature>
<keyword evidence="2" id="KW-0813">Transport</keyword>
<feature type="transmembrane region" description="Helical" evidence="9">
    <location>
        <begin position="235"/>
        <end position="254"/>
    </location>
</feature>
<keyword evidence="4" id="KW-1003">Cell membrane</keyword>
<keyword evidence="5 9" id="KW-0812">Transmembrane</keyword>
<evidence type="ECO:0000313" key="11">
    <source>
        <dbReference type="EMBL" id="MBT1172320.1"/>
    </source>
</evidence>
<feature type="transmembrane region" description="Helical" evidence="9">
    <location>
        <begin position="187"/>
        <end position="209"/>
    </location>
</feature>
<gene>
    <name evidence="11" type="ORF">JS528_02875</name>
</gene>
<evidence type="ECO:0000256" key="1">
    <source>
        <dbReference type="ARBA" id="ARBA00004651"/>
    </source>
</evidence>
<keyword evidence="7 9" id="KW-0472">Membrane</keyword>
<dbReference type="RefSeq" id="WP_214357816.1">
    <property type="nucleotide sequence ID" value="NZ_JAFEJS010000002.1"/>
</dbReference>
<dbReference type="Proteomes" id="UP000773064">
    <property type="component" value="Unassembled WGS sequence"/>
</dbReference>